<comment type="caution">
    <text evidence="1">The sequence shown here is derived from an EMBL/GenBank/DDBJ whole genome shotgun (WGS) entry which is preliminary data.</text>
</comment>
<name>A0ABW0VH22_9ACTN</name>
<keyword evidence="2" id="KW-1185">Reference proteome</keyword>
<proteinExistence type="predicted"/>
<gene>
    <name evidence="1" type="ORF">ACFPZF_22585</name>
</gene>
<sequence>MAAERPRRTESPWPWNARRELMARVRDAYGDPAHPQRAFARTVERTRPYAPLVAELAALGELTDDTDINCEVCFSYLLEADPALVVRLSMVGPYALLGRARADGGLDLVGPDADDSGPVEPEVLRLLARHGLKLLSPAQLTDPVDLALPDVGRPTVYSALFAPEEETPPR</sequence>
<dbReference type="Proteomes" id="UP001596066">
    <property type="component" value="Unassembled WGS sequence"/>
</dbReference>
<evidence type="ECO:0000313" key="1">
    <source>
        <dbReference type="EMBL" id="MFC5644132.1"/>
    </source>
</evidence>
<evidence type="ECO:0000313" key="2">
    <source>
        <dbReference type="Proteomes" id="UP001596066"/>
    </source>
</evidence>
<dbReference type="EMBL" id="JBHSOC010000042">
    <property type="protein sequence ID" value="MFC5644132.1"/>
    <property type="molecule type" value="Genomic_DNA"/>
</dbReference>
<organism evidence="1 2">
    <name type="scientific">Kitasatospora cinereorecta</name>
    <dbReference type="NCBI Taxonomy" id="285560"/>
    <lineage>
        <taxon>Bacteria</taxon>
        <taxon>Bacillati</taxon>
        <taxon>Actinomycetota</taxon>
        <taxon>Actinomycetes</taxon>
        <taxon>Kitasatosporales</taxon>
        <taxon>Streptomycetaceae</taxon>
        <taxon>Kitasatospora</taxon>
    </lineage>
</organism>
<accession>A0ABW0VH22</accession>
<dbReference type="RefSeq" id="WP_346141595.1">
    <property type="nucleotide sequence ID" value="NZ_BAAAUA010000005.1"/>
</dbReference>
<reference evidence="2" key="1">
    <citation type="journal article" date="2019" name="Int. J. Syst. Evol. Microbiol.">
        <title>The Global Catalogue of Microorganisms (GCM) 10K type strain sequencing project: providing services to taxonomists for standard genome sequencing and annotation.</title>
        <authorList>
            <consortium name="The Broad Institute Genomics Platform"/>
            <consortium name="The Broad Institute Genome Sequencing Center for Infectious Disease"/>
            <person name="Wu L."/>
            <person name="Ma J."/>
        </authorList>
    </citation>
    <scope>NUCLEOTIDE SEQUENCE [LARGE SCALE GENOMIC DNA]</scope>
    <source>
        <strain evidence="2">CGMCC 4.1622</strain>
    </source>
</reference>
<protein>
    <submittedName>
        <fullName evidence="1">Uncharacterized protein</fullName>
    </submittedName>
</protein>